<evidence type="ECO:0000256" key="5">
    <source>
        <dbReference type="ARBA" id="ARBA00023157"/>
    </source>
</evidence>
<dbReference type="GO" id="GO:0009055">
    <property type="term" value="F:electron transfer activity"/>
    <property type="evidence" value="ECO:0007669"/>
    <property type="project" value="InterPro"/>
</dbReference>
<dbReference type="Pfam" id="PF02298">
    <property type="entry name" value="Cu_bind_like"/>
    <property type="match status" value="1"/>
</dbReference>
<evidence type="ECO:0000256" key="7">
    <source>
        <dbReference type="ARBA" id="ARBA00023288"/>
    </source>
</evidence>
<dbReference type="AlphaFoldDB" id="A0A9D5H779"/>
<reference evidence="13" key="2">
    <citation type="journal article" date="2022" name="Hortic Res">
        <title>The genome of Dioscorea zingiberensis sheds light on the biosynthesis, origin and evolution of the medicinally important diosgenin saponins.</title>
        <authorList>
            <person name="Li Y."/>
            <person name="Tan C."/>
            <person name="Li Z."/>
            <person name="Guo J."/>
            <person name="Li S."/>
            <person name="Chen X."/>
            <person name="Wang C."/>
            <person name="Dai X."/>
            <person name="Yang H."/>
            <person name="Song W."/>
            <person name="Hou L."/>
            <person name="Xu J."/>
            <person name="Tong Z."/>
            <person name="Xu A."/>
            <person name="Yuan X."/>
            <person name="Wang W."/>
            <person name="Yang Q."/>
            <person name="Chen L."/>
            <person name="Sun Z."/>
            <person name="Wang K."/>
            <person name="Pan B."/>
            <person name="Chen J."/>
            <person name="Bao Y."/>
            <person name="Liu F."/>
            <person name="Qi X."/>
            <person name="Gang D.R."/>
            <person name="Wen J."/>
            <person name="Li J."/>
        </authorList>
    </citation>
    <scope>NUCLEOTIDE SEQUENCE</scope>
    <source>
        <strain evidence="13">Dzin_1.0</strain>
    </source>
</reference>
<dbReference type="OrthoDB" id="1937044at2759"/>
<dbReference type="Gene3D" id="2.60.40.420">
    <property type="entry name" value="Cupredoxins - blue copper proteins"/>
    <property type="match status" value="1"/>
</dbReference>
<evidence type="ECO:0000256" key="8">
    <source>
        <dbReference type="ARBA" id="ARBA00035011"/>
    </source>
</evidence>
<evidence type="ECO:0000256" key="2">
    <source>
        <dbReference type="ARBA" id="ARBA00022622"/>
    </source>
</evidence>
<evidence type="ECO:0000259" key="12">
    <source>
        <dbReference type="PROSITE" id="PS51485"/>
    </source>
</evidence>
<dbReference type="GO" id="GO:0012505">
    <property type="term" value="C:endomembrane system"/>
    <property type="evidence" value="ECO:0007669"/>
    <property type="project" value="UniProtKB-SubCell"/>
</dbReference>
<dbReference type="PANTHER" id="PTHR33021">
    <property type="entry name" value="BLUE COPPER PROTEIN"/>
    <property type="match status" value="1"/>
</dbReference>
<dbReference type="EMBL" id="JAGGNH010000008">
    <property type="protein sequence ID" value="KAJ0965838.1"/>
    <property type="molecule type" value="Genomic_DNA"/>
</dbReference>
<feature type="chain" id="PRO_5039291094" description="Phytocyanin domain-containing protein" evidence="11">
    <location>
        <begin position="29"/>
        <end position="183"/>
    </location>
</feature>
<dbReference type="GO" id="GO:0005886">
    <property type="term" value="C:plasma membrane"/>
    <property type="evidence" value="ECO:0007669"/>
    <property type="project" value="TreeGrafter"/>
</dbReference>
<dbReference type="SUPFAM" id="SSF49503">
    <property type="entry name" value="Cupredoxins"/>
    <property type="match status" value="1"/>
</dbReference>
<dbReference type="InterPro" id="IPR041846">
    <property type="entry name" value="ENL_dom"/>
</dbReference>
<keyword evidence="14" id="KW-1185">Reference proteome</keyword>
<dbReference type="Proteomes" id="UP001085076">
    <property type="component" value="Miscellaneous, Linkage group lg08"/>
</dbReference>
<dbReference type="PANTHER" id="PTHR33021:SF197">
    <property type="entry name" value="EARLY NODULIN-LIKE PROTEIN 13"/>
    <property type="match status" value="1"/>
</dbReference>
<comment type="caution">
    <text evidence="13">The sequence shown here is derived from an EMBL/GenBank/DDBJ whole genome shotgun (WGS) entry which is preliminary data.</text>
</comment>
<name>A0A9D5H779_9LILI</name>
<protein>
    <recommendedName>
        <fullName evidence="12">Phytocyanin domain-containing protein</fullName>
    </recommendedName>
</protein>
<reference evidence="13" key="1">
    <citation type="submission" date="2021-03" db="EMBL/GenBank/DDBJ databases">
        <authorList>
            <person name="Li Z."/>
            <person name="Yang C."/>
        </authorList>
    </citation>
    <scope>NUCLEOTIDE SEQUENCE</scope>
    <source>
        <strain evidence="13">Dzin_1.0</strain>
        <tissue evidence="13">Leaf</tissue>
    </source>
</reference>
<dbReference type="GO" id="GO:0098552">
    <property type="term" value="C:side of membrane"/>
    <property type="evidence" value="ECO:0007669"/>
    <property type="project" value="UniProtKB-KW"/>
</dbReference>
<keyword evidence="10" id="KW-0812">Transmembrane</keyword>
<comment type="subcellular location">
    <subcellularLocation>
        <location evidence="9">Endomembrane system</location>
        <topology evidence="9">Lipid-anchor</topology>
    </subcellularLocation>
    <subcellularLocation>
        <location evidence="1">Membrane</location>
        <topology evidence="1">Lipid-anchor</topology>
        <topology evidence="1">GPI-anchor</topology>
    </subcellularLocation>
</comment>
<dbReference type="InterPro" id="IPR003245">
    <property type="entry name" value="Phytocyanin_dom"/>
</dbReference>
<organism evidence="13 14">
    <name type="scientific">Dioscorea zingiberensis</name>
    <dbReference type="NCBI Taxonomy" id="325984"/>
    <lineage>
        <taxon>Eukaryota</taxon>
        <taxon>Viridiplantae</taxon>
        <taxon>Streptophyta</taxon>
        <taxon>Embryophyta</taxon>
        <taxon>Tracheophyta</taxon>
        <taxon>Spermatophyta</taxon>
        <taxon>Magnoliopsida</taxon>
        <taxon>Liliopsida</taxon>
        <taxon>Dioscoreales</taxon>
        <taxon>Dioscoreaceae</taxon>
        <taxon>Dioscorea</taxon>
    </lineage>
</organism>
<keyword evidence="3 11" id="KW-0732">Signal</keyword>
<evidence type="ECO:0000313" key="13">
    <source>
        <dbReference type="EMBL" id="KAJ0965838.1"/>
    </source>
</evidence>
<comment type="similarity">
    <text evidence="8">Belongs to the early nodulin-like (ENODL) family.</text>
</comment>
<evidence type="ECO:0000256" key="4">
    <source>
        <dbReference type="ARBA" id="ARBA00023136"/>
    </source>
</evidence>
<feature type="signal peptide" evidence="11">
    <location>
        <begin position="1"/>
        <end position="28"/>
    </location>
</feature>
<dbReference type="CDD" id="cd11019">
    <property type="entry name" value="OsENODL1_like"/>
    <property type="match status" value="1"/>
</dbReference>
<feature type="transmembrane region" description="Helical" evidence="10">
    <location>
        <begin position="163"/>
        <end position="181"/>
    </location>
</feature>
<evidence type="ECO:0000256" key="3">
    <source>
        <dbReference type="ARBA" id="ARBA00022729"/>
    </source>
</evidence>
<dbReference type="InterPro" id="IPR039391">
    <property type="entry name" value="Phytocyanin-like"/>
</dbReference>
<dbReference type="InterPro" id="IPR008972">
    <property type="entry name" value="Cupredoxin"/>
</dbReference>
<evidence type="ECO:0000256" key="10">
    <source>
        <dbReference type="SAM" id="Phobius"/>
    </source>
</evidence>
<keyword evidence="5" id="KW-1015">Disulfide bond</keyword>
<dbReference type="PROSITE" id="PS51485">
    <property type="entry name" value="PHYTOCYANIN"/>
    <property type="match status" value="1"/>
</dbReference>
<sequence length="183" mass="19516">MASQCSSSSSSLFFLAFSFFFLITSSQAKDFLVGGAAGAWKVPSSASESLNRWAEASRFQVGDSLVWKFDGKKDSVLRVSREDYLACRTSAPIEEHKDGNTVVKLDKSGAFYFISGSSEACEKGEKLIVVVMSQKHHLAPAPSPVEFDGPAVAPTSGGHKLDIVLRGCGGLLLGLAFLFGLTL</sequence>
<keyword evidence="7" id="KW-0449">Lipoprotein</keyword>
<evidence type="ECO:0000256" key="9">
    <source>
        <dbReference type="ARBA" id="ARBA00037868"/>
    </source>
</evidence>
<keyword evidence="6" id="KW-0325">Glycoprotein</keyword>
<evidence type="ECO:0000256" key="1">
    <source>
        <dbReference type="ARBA" id="ARBA00004589"/>
    </source>
</evidence>
<gene>
    <name evidence="13" type="ORF">J5N97_026976</name>
</gene>
<proteinExistence type="inferred from homology"/>
<accession>A0A9D5H779</accession>
<keyword evidence="2" id="KW-0336">GPI-anchor</keyword>
<keyword evidence="4 10" id="KW-0472">Membrane</keyword>
<dbReference type="FunFam" id="2.60.40.420:FF:000010">
    <property type="entry name" value="Early nodulin-like protein 1"/>
    <property type="match status" value="1"/>
</dbReference>
<evidence type="ECO:0000313" key="14">
    <source>
        <dbReference type="Proteomes" id="UP001085076"/>
    </source>
</evidence>
<evidence type="ECO:0000256" key="6">
    <source>
        <dbReference type="ARBA" id="ARBA00023180"/>
    </source>
</evidence>
<feature type="domain" description="Phytocyanin" evidence="12">
    <location>
        <begin position="29"/>
        <end position="133"/>
    </location>
</feature>
<keyword evidence="10" id="KW-1133">Transmembrane helix</keyword>
<evidence type="ECO:0000256" key="11">
    <source>
        <dbReference type="SAM" id="SignalP"/>
    </source>
</evidence>